<feature type="transmembrane region" description="Helical" evidence="7">
    <location>
        <begin position="319"/>
        <end position="340"/>
    </location>
</feature>
<evidence type="ECO:0000256" key="2">
    <source>
        <dbReference type="ARBA" id="ARBA00022448"/>
    </source>
</evidence>
<evidence type="ECO:0000313" key="8">
    <source>
        <dbReference type="EMBL" id="CUO55657.1"/>
    </source>
</evidence>
<dbReference type="CDD" id="cd13138">
    <property type="entry name" value="MATE_yoeA_like"/>
    <property type="match status" value="1"/>
</dbReference>
<feature type="transmembrane region" description="Helical" evidence="7">
    <location>
        <begin position="360"/>
        <end position="378"/>
    </location>
</feature>
<dbReference type="GO" id="GO:0015297">
    <property type="term" value="F:antiporter activity"/>
    <property type="evidence" value="ECO:0007669"/>
    <property type="project" value="InterPro"/>
</dbReference>
<feature type="transmembrane region" description="Helical" evidence="7">
    <location>
        <begin position="420"/>
        <end position="438"/>
    </location>
</feature>
<dbReference type="GO" id="GO:0005886">
    <property type="term" value="C:plasma membrane"/>
    <property type="evidence" value="ECO:0007669"/>
    <property type="project" value="UniProtKB-SubCell"/>
</dbReference>
<dbReference type="eggNOG" id="COG0534">
    <property type="taxonomic scope" value="Bacteria"/>
</dbReference>
<feature type="transmembrane region" description="Helical" evidence="7">
    <location>
        <begin position="196"/>
        <end position="217"/>
    </location>
</feature>
<evidence type="ECO:0000256" key="7">
    <source>
        <dbReference type="SAM" id="Phobius"/>
    </source>
</evidence>
<dbReference type="AlphaFoldDB" id="A0A174G213"/>
<keyword evidence="2" id="KW-0813">Transport</keyword>
<feature type="transmembrane region" description="Helical" evidence="7">
    <location>
        <begin position="101"/>
        <end position="123"/>
    </location>
</feature>
<feature type="transmembrane region" description="Helical" evidence="7">
    <location>
        <begin position="135"/>
        <end position="155"/>
    </location>
</feature>
<keyword evidence="4 7" id="KW-0812">Transmembrane</keyword>
<sequence>MARSKEMDLTTGNPFRSLLKFAIPVILGNLFQLFYTLADSVIVGKTLGADSLAAVGSTSIIIYFVFCFINGFTGGFGICLGQKCGAKDEKGMRKSVAVSTLLSIAFTVVLTLTCCLLSHQILRWMQIPADISGEAYDYMFVVLLGTGATVFYNMISNMLRALGDSKTPLYFLVFSSVLNIFLDILFIVPFHMGVAGAAWATILSQFFSAVLSLVVGLKNFPILHLHREDFTDLKDTAILHLKTGFPMGFQMSVMCIGQLAMQAVVNSLGTAAVAGYTAASKADQLSVLVNNAMMTAISNYVAQNFGAGRWDRIRQGVRACLIQTEAFNLIMCIGILLLRHPIVRMFLSDPTKEIYHYSDMYLTIVAPFYFVLGLLAVYRTSIQSMQNGKAPFAACMIELVMRIAATVGLSGIIGYTSVCIASPMAWIGACALLIPVYYKMMKGNCAALLRME</sequence>
<evidence type="ECO:0000256" key="6">
    <source>
        <dbReference type="ARBA" id="ARBA00023136"/>
    </source>
</evidence>
<name>A0A174G213_9FIRM</name>
<dbReference type="PIRSF" id="PIRSF006603">
    <property type="entry name" value="DinF"/>
    <property type="match status" value="1"/>
</dbReference>
<evidence type="ECO:0000313" key="9">
    <source>
        <dbReference type="Proteomes" id="UP000095431"/>
    </source>
</evidence>
<evidence type="ECO:0000256" key="3">
    <source>
        <dbReference type="ARBA" id="ARBA00022475"/>
    </source>
</evidence>
<dbReference type="PANTHER" id="PTHR43549:SF3">
    <property type="entry name" value="MULTIDRUG RESISTANCE PROTEIN YPNP-RELATED"/>
    <property type="match status" value="1"/>
</dbReference>
<feature type="transmembrane region" description="Helical" evidence="7">
    <location>
        <begin position="21"/>
        <end position="38"/>
    </location>
</feature>
<evidence type="ECO:0000256" key="1">
    <source>
        <dbReference type="ARBA" id="ARBA00004651"/>
    </source>
</evidence>
<gene>
    <name evidence="8" type="primary">mepA_14</name>
    <name evidence="8" type="ORF">ERS852478_03179</name>
</gene>
<feature type="transmembrane region" description="Helical" evidence="7">
    <location>
        <begin position="390"/>
        <end position="414"/>
    </location>
</feature>
<reference evidence="8 9" key="1">
    <citation type="submission" date="2015-09" db="EMBL/GenBank/DDBJ databases">
        <authorList>
            <consortium name="Pathogen Informatics"/>
        </authorList>
    </citation>
    <scope>NUCLEOTIDE SEQUENCE [LARGE SCALE GENOMIC DNA]</scope>
    <source>
        <strain evidence="8 9">2789STDY5834863</strain>
    </source>
</reference>
<dbReference type="NCBIfam" id="TIGR00797">
    <property type="entry name" value="matE"/>
    <property type="match status" value="1"/>
</dbReference>
<keyword evidence="3" id="KW-1003">Cell membrane</keyword>
<dbReference type="InterPro" id="IPR052031">
    <property type="entry name" value="Membrane_Transporter-Flippase"/>
</dbReference>
<evidence type="ECO:0000256" key="5">
    <source>
        <dbReference type="ARBA" id="ARBA00022989"/>
    </source>
</evidence>
<feature type="transmembrane region" description="Helical" evidence="7">
    <location>
        <begin position="58"/>
        <end position="80"/>
    </location>
</feature>
<feature type="transmembrane region" description="Helical" evidence="7">
    <location>
        <begin position="167"/>
        <end position="190"/>
    </location>
</feature>
<dbReference type="EMBL" id="CYZN01000027">
    <property type="protein sequence ID" value="CUO55657.1"/>
    <property type="molecule type" value="Genomic_DNA"/>
</dbReference>
<dbReference type="InterPro" id="IPR002528">
    <property type="entry name" value="MATE_fam"/>
</dbReference>
<protein>
    <submittedName>
        <fullName evidence="8">Multidrug export protein mepA</fullName>
    </submittedName>
</protein>
<keyword evidence="5 7" id="KW-1133">Transmembrane helix</keyword>
<dbReference type="PANTHER" id="PTHR43549">
    <property type="entry name" value="MULTIDRUG RESISTANCE PROTEIN YPNP-RELATED"/>
    <property type="match status" value="1"/>
</dbReference>
<proteinExistence type="predicted"/>
<dbReference type="Proteomes" id="UP000095431">
    <property type="component" value="Unassembled WGS sequence"/>
</dbReference>
<dbReference type="GO" id="GO:0042910">
    <property type="term" value="F:xenobiotic transmembrane transporter activity"/>
    <property type="evidence" value="ECO:0007669"/>
    <property type="project" value="InterPro"/>
</dbReference>
<dbReference type="Pfam" id="PF01554">
    <property type="entry name" value="MatE"/>
    <property type="match status" value="2"/>
</dbReference>
<dbReference type="RefSeq" id="WP_022380868.1">
    <property type="nucleotide sequence ID" value="NZ_BTHH01000034.1"/>
</dbReference>
<accession>A0A174G213</accession>
<dbReference type="InterPro" id="IPR048279">
    <property type="entry name" value="MdtK-like"/>
</dbReference>
<evidence type="ECO:0000256" key="4">
    <source>
        <dbReference type="ARBA" id="ARBA00022692"/>
    </source>
</evidence>
<organism evidence="8 9">
    <name type="scientific">Blautia wexlerae</name>
    <dbReference type="NCBI Taxonomy" id="418240"/>
    <lineage>
        <taxon>Bacteria</taxon>
        <taxon>Bacillati</taxon>
        <taxon>Bacillota</taxon>
        <taxon>Clostridia</taxon>
        <taxon>Lachnospirales</taxon>
        <taxon>Lachnospiraceae</taxon>
        <taxon>Blautia</taxon>
    </lineage>
</organism>
<comment type="subcellular location">
    <subcellularLocation>
        <location evidence="1">Cell membrane</location>
        <topology evidence="1">Multi-pass membrane protein</topology>
    </subcellularLocation>
</comment>
<keyword evidence="6 7" id="KW-0472">Membrane</keyword>